<keyword evidence="3" id="KW-0547">Nucleotide-binding</keyword>
<keyword evidence="7" id="KW-0812">Transmembrane</keyword>
<keyword evidence="10" id="KW-1185">Reference proteome</keyword>
<feature type="compositionally biased region" description="Low complexity" evidence="6">
    <location>
        <begin position="303"/>
        <end position="335"/>
    </location>
</feature>
<dbReference type="PROSITE" id="PS00108">
    <property type="entry name" value="PROTEIN_KINASE_ST"/>
    <property type="match status" value="1"/>
</dbReference>
<dbReference type="CDD" id="cd14014">
    <property type="entry name" value="STKc_PknB_like"/>
    <property type="match status" value="1"/>
</dbReference>
<dbReference type="SUPFAM" id="SSF56112">
    <property type="entry name" value="Protein kinase-like (PK-like)"/>
    <property type="match status" value="1"/>
</dbReference>
<keyword evidence="2" id="KW-0808">Transferase</keyword>
<proteinExistence type="predicted"/>
<evidence type="ECO:0000256" key="3">
    <source>
        <dbReference type="ARBA" id="ARBA00022741"/>
    </source>
</evidence>
<feature type="region of interest" description="Disordered" evidence="6">
    <location>
        <begin position="292"/>
        <end position="345"/>
    </location>
</feature>
<dbReference type="EC" id="2.7.11.1" evidence="1"/>
<organism evidence="9 10">
    <name type="scientific">Streptosporangium carneum</name>
    <dbReference type="NCBI Taxonomy" id="47481"/>
    <lineage>
        <taxon>Bacteria</taxon>
        <taxon>Bacillati</taxon>
        <taxon>Actinomycetota</taxon>
        <taxon>Actinomycetes</taxon>
        <taxon>Streptosporangiales</taxon>
        <taxon>Streptosporangiaceae</taxon>
        <taxon>Streptosporangium</taxon>
    </lineage>
</organism>
<evidence type="ECO:0000313" key="10">
    <source>
        <dbReference type="Proteomes" id="UP001143474"/>
    </source>
</evidence>
<reference evidence="9" key="2">
    <citation type="submission" date="2023-01" db="EMBL/GenBank/DDBJ databases">
        <authorList>
            <person name="Sun Q."/>
            <person name="Evtushenko L."/>
        </authorList>
    </citation>
    <scope>NUCLEOTIDE SEQUENCE</scope>
    <source>
        <strain evidence="9">VKM Ac-2007</strain>
    </source>
</reference>
<evidence type="ECO:0000256" key="1">
    <source>
        <dbReference type="ARBA" id="ARBA00012513"/>
    </source>
</evidence>
<evidence type="ECO:0000256" key="4">
    <source>
        <dbReference type="ARBA" id="ARBA00022777"/>
    </source>
</evidence>
<feature type="transmembrane region" description="Helical" evidence="7">
    <location>
        <begin position="357"/>
        <end position="376"/>
    </location>
</feature>
<evidence type="ECO:0000256" key="6">
    <source>
        <dbReference type="SAM" id="MobiDB-lite"/>
    </source>
</evidence>
<reference evidence="9" key="1">
    <citation type="journal article" date="2014" name="Int. J. Syst. Evol. Microbiol.">
        <title>Complete genome sequence of Corynebacterium casei LMG S-19264T (=DSM 44701T), isolated from a smear-ripened cheese.</title>
        <authorList>
            <consortium name="US DOE Joint Genome Institute (JGI-PGF)"/>
            <person name="Walter F."/>
            <person name="Albersmeier A."/>
            <person name="Kalinowski J."/>
            <person name="Ruckert C."/>
        </authorList>
    </citation>
    <scope>NUCLEOTIDE SEQUENCE</scope>
    <source>
        <strain evidence="9">VKM Ac-2007</strain>
    </source>
</reference>
<sequence>MVERISTVWSMVAPLAPEDPPRLDEFELLGRLGEGGQGIVYLARDPVGQRVAVKVLIRADAEARARLARELAAVESVAPFCIARVLTAVSDGSRPYVVSEFVDGPTLAERVHEHGPLHGGELERLAVGTTTALAAIHAAGVVHRDFKPSNVLLGPDGPRVVDFGIARADGVTTMTSGLIGTPAYLAPEQLSGAPASPASDVFAWAGTMVFAATGTSPFVAAGIAEVLNRIVTHEPDLSAVPPPLRDSIAAALEKDPSHRPAAGELLSRLIDPVSGGRGRSIVELTSLGSRLAAEPADDRGTSDPAGGRDLARAAGRGDTAGPTGRGDTTGPAGEPTAPPSSRAPVLIGWTAGRGRRAALAVAAALVAVVVGAFAWLRPFGGTGSQASSGTGEPGSSAASRPDASAPTSEPPSASPSGSREVSPSGSASPGASAVPGGGLRVSDTFGRTVSTGFGTTDDGKRHWSVGVPASDYSVDGKKGRITTRSGALSSAYLDGVKEIRTDLSFTFADDKPPTGGGIYVTAVGRRVPTVGSYRAHVSLRPNGEVLFQLIRSEAGRSEIDLAQPLRVLGLTAGVGIAMRVRIQVTGTSPTTVRGKVWAIGASEPDWLLSVTDATSGLQVPGGAGILTFLSRRATDTPVTVTVDDLALTATPG</sequence>
<dbReference type="InterPro" id="IPR011009">
    <property type="entry name" value="Kinase-like_dom_sf"/>
</dbReference>
<dbReference type="InterPro" id="IPR000719">
    <property type="entry name" value="Prot_kinase_dom"/>
</dbReference>
<evidence type="ECO:0000256" key="5">
    <source>
        <dbReference type="ARBA" id="ARBA00022840"/>
    </source>
</evidence>
<dbReference type="InterPro" id="IPR050660">
    <property type="entry name" value="NEK_Ser/Thr_kinase"/>
</dbReference>
<dbReference type="Proteomes" id="UP001143474">
    <property type="component" value="Unassembled WGS sequence"/>
</dbReference>
<evidence type="ECO:0000259" key="8">
    <source>
        <dbReference type="PROSITE" id="PS50011"/>
    </source>
</evidence>
<evidence type="ECO:0000256" key="7">
    <source>
        <dbReference type="SAM" id="Phobius"/>
    </source>
</evidence>
<dbReference type="GO" id="GO:0004674">
    <property type="term" value="F:protein serine/threonine kinase activity"/>
    <property type="evidence" value="ECO:0007669"/>
    <property type="project" value="UniProtKB-EC"/>
</dbReference>
<keyword evidence="7" id="KW-0472">Membrane</keyword>
<keyword evidence="7" id="KW-1133">Transmembrane helix</keyword>
<feature type="domain" description="Protein kinase" evidence="8">
    <location>
        <begin position="26"/>
        <end position="274"/>
    </location>
</feature>
<dbReference type="Gene3D" id="3.30.200.20">
    <property type="entry name" value="Phosphorylase Kinase, domain 1"/>
    <property type="match status" value="1"/>
</dbReference>
<gene>
    <name evidence="9" type="ORF">GCM10017600_27130</name>
</gene>
<dbReference type="PANTHER" id="PTHR43671:SF13">
    <property type="entry name" value="SERINE_THREONINE-PROTEIN KINASE NEK2"/>
    <property type="match status" value="1"/>
</dbReference>
<feature type="compositionally biased region" description="Low complexity" evidence="6">
    <location>
        <begin position="384"/>
        <end position="407"/>
    </location>
</feature>
<protein>
    <recommendedName>
        <fullName evidence="1">non-specific serine/threonine protein kinase</fullName>
        <ecNumber evidence="1">2.7.11.1</ecNumber>
    </recommendedName>
</protein>
<dbReference type="InterPro" id="IPR008271">
    <property type="entry name" value="Ser/Thr_kinase_AS"/>
</dbReference>
<comment type="caution">
    <text evidence="9">The sequence shown here is derived from an EMBL/GenBank/DDBJ whole genome shotgun (WGS) entry which is preliminary data.</text>
</comment>
<feature type="compositionally biased region" description="Low complexity" evidence="6">
    <location>
        <begin position="414"/>
        <end position="434"/>
    </location>
</feature>
<dbReference type="GO" id="GO:0005524">
    <property type="term" value="F:ATP binding"/>
    <property type="evidence" value="ECO:0007669"/>
    <property type="project" value="UniProtKB-KW"/>
</dbReference>
<dbReference type="EMBL" id="BSEV01000004">
    <property type="protein sequence ID" value="GLK09307.1"/>
    <property type="molecule type" value="Genomic_DNA"/>
</dbReference>
<accession>A0A9W6I080</accession>
<dbReference type="PROSITE" id="PS50011">
    <property type="entry name" value="PROTEIN_KINASE_DOM"/>
    <property type="match status" value="1"/>
</dbReference>
<keyword evidence="5" id="KW-0067">ATP-binding</keyword>
<dbReference type="Gene3D" id="1.10.510.10">
    <property type="entry name" value="Transferase(Phosphotransferase) domain 1"/>
    <property type="match status" value="1"/>
</dbReference>
<dbReference type="Pfam" id="PF00069">
    <property type="entry name" value="Pkinase"/>
    <property type="match status" value="1"/>
</dbReference>
<evidence type="ECO:0000256" key="2">
    <source>
        <dbReference type="ARBA" id="ARBA00022679"/>
    </source>
</evidence>
<dbReference type="PANTHER" id="PTHR43671">
    <property type="entry name" value="SERINE/THREONINE-PROTEIN KINASE NEK"/>
    <property type="match status" value="1"/>
</dbReference>
<feature type="region of interest" description="Disordered" evidence="6">
    <location>
        <begin position="384"/>
        <end position="442"/>
    </location>
</feature>
<keyword evidence="4" id="KW-0418">Kinase</keyword>
<evidence type="ECO:0000313" key="9">
    <source>
        <dbReference type="EMBL" id="GLK09307.1"/>
    </source>
</evidence>
<name>A0A9W6I080_9ACTN</name>
<dbReference type="AlphaFoldDB" id="A0A9W6I080"/>